<accession>A0A7Y9S1B8</accession>
<dbReference type="InterPro" id="IPR050745">
    <property type="entry name" value="Multifunctional_regulatory"/>
</dbReference>
<evidence type="ECO:0000256" key="2">
    <source>
        <dbReference type="ARBA" id="ARBA00023043"/>
    </source>
</evidence>
<dbReference type="RefSeq" id="WP_179501819.1">
    <property type="nucleotide sequence ID" value="NZ_JACCAA010000001.1"/>
</dbReference>
<evidence type="ECO:0008006" key="5">
    <source>
        <dbReference type="Google" id="ProtNLM"/>
    </source>
</evidence>
<proteinExistence type="predicted"/>
<evidence type="ECO:0000256" key="1">
    <source>
        <dbReference type="ARBA" id="ARBA00022737"/>
    </source>
</evidence>
<dbReference type="Proteomes" id="UP000540656">
    <property type="component" value="Unassembled WGS sequence"/>
</dbReference>
<dbReference type="InterPro" id="IPR036770">
    <property type="entry name" value="Ankyrin_rpt-contain_sf"/>
</dbReference>
<protein>
    <recommendedName>
        <fullName evidence="5">Ankyrin repeat domain-containing protein</fullName>
    </recommendedName>
</protein>
<organism evidence="3 4">
    <name type="scientific">Nocardioides daedukensis</name>
    <dbReference type="NCBI Taxonomy" id="634462"/>
    <lineage>
        <taxon>Bacteria</taxon>
        <taxon>Bacillati</taxon>
        <taxon>Actinomycetota</taxon>
        <taxon>Actinomycetes</taxon>
        <taxon>Propionibacteriales</taxon>
        <taxon>Nocardioidaceae</taxon>
        <taxon>Nocardioides</taxon>
    </lineage>
</organism>
<dbReference type="PANTHER" id="PTHR24189">
    <property type="entry name" value="MYOTROPHIN"/>
    <property type="match status" value="1"/>
</dbReference>
<evidence type="ECO:0000313" key="4">
    <source>
        <dbReference type="Proteomes" id="UP000540656"/>
    </source>
</evidence>
<dbReference type="SUPFAM" id="SSF48403">
    <property type="entry name" value="Ankyrin repeat"/>
    <property type="match status" value="1"/>
</dbReference>
<reference evidence="3 4" key="1">
    <citation type="submission" date="2020-07" db="EMBL/GenBank/DDBJ databases">
        <title>Sequencing the genomes of 1000 actinobacteria strains.</title>
        <authorList>
            <person name="Klenk H.-P."/>
        </authorList>
    </citation>
    <scope>NUCLEOTIDE SEQUENCE [LARGE SCALE GENOMIC DNA]</scope>
    <source>
        <strain evidence="3 4">DSM 23819</strain>
    </source>
</reference>
<keyword evidence="2" id="KW-0040">ANK repeat</keyword>
<dbReference type="EMBL" id="JACCAA010000001">
    <property type="protein sequence ID" value="NYG58682.1"/>
    <property type="molecule type" value="Genomic_DNA"/>
</dbReference>
<sequence length="347" mass="37224">MAKKRKTLPADFRDLLETGDLAALQAVFDKCELDARGGYSKTTALGFADCPDDLARWLVGQGLDVDTSSLRDQRTPLHERASGWRSIAVLIELGADVNVRDSQGSTPMHAAAMVPHNLEALISGGAEVDPVARRSTPLRSALISCENAQIAMVAESAAVLIAAGAAIPDDASELVTQIGTRLEFARSKFNPDFIEETDAGLRRLYELFDVEPVPRRLTHDGTSRIEVDATDTKGQYAELWALLVPVSGPATIVQGEVLRLAGKLSREIDGNGSINWNNDFRSMTDALGVHLASGKPVDNLDELAPMLGRIRTGNAPQADLACVRESAVAWVLGNPDPTPLPTPSYAH</sequence>
<dbReference type="PANTHER" id="PTHR24189:SF50">
    <property type="entry name" value="ANKYRIN REPEAT AND SOCS BOX PROTEIN 2"/>
    <property type="match status" value="1"/>
</dbReference>
<keyword evidence="4" id="KW-1185">Reference proteome</keyword>
<comment type="caution">
    <text evidence="3">The sequence shown here is derived from an EMBL/GenBank/DDBJ whole genome shotgun (WGS) entry which is preliminary data.</text>
</comment>
<keyword evidence="1" id="KW-0677">Repeat</keyword>
<dbReference type="Gene3D" id="1.25.40.20">
    <property type="entry name" value="Ankyrin repeat-containing domain"/>
    <property type="match status" value="1"/>
</dbReference>
<name>A0A7Y9S1B8_9ACTN</name>
<gene>
    <name evidence="3" type="ORF">BJ980_001605</name>
</gene>
<dbReference type="AlphaFoldDB" id="A0A7Y9S1B8"/>
<evidence type="ECO:0000313" key="3">
    <source>
        <dbReference type="EMBL" id="NYG58682.1"/>
    </source>
</evidence>